<name>A0A8H6M4M7_9AGAR</name>
<reference evidence="1 2" key="1">
    <citation type="submission" date="2020-07" db="EMBL/GenBank/DDBJ databases">
        <title>Comparative genomics of pyrophilous fungi reveals a link between fire events and developmental genes.</title>
        <authorList>
            <consortium name="DOE Joint Genome Institute"/>
            <person name="Steindorff A.S."/>
            <person name="Carver A."/>
            <person name="Calhoun S."/>
            <person name="Stillman K."/>
            <person name="Liu H."/>
            <person name="Lipzen A."/>
            <person name="Pangilinan J."/>
            <person name="Labutti K."/>
            <person name="Bruns T.D."/>
            <person name="Grigoriev I.V."/>
        </authorList>
    </citation>
    <scope>NUCLEOTIDE SEQUENCE [LARGE SCALE GENOMIC DNA]</scope>
    <source>
        <strain evidence="1 2">CBS 144469</strain>
    </source>
</reference>
<evidence type="ECO:0000313" key="2">
    <source>
        <dbReference type="Proteomes" id="UP000521943"/>
    </source>
</evidence>
<comment type="caution">
    <text evidence="1">The sequence shown here is derived from an EMBL/GenBank/DDBJ whole genome shotgun (WGS) entry which is preliminary data.</text>
</comment>
<accession>A0A8H6M4M7</accession>
<evidence type="ECO:0000313" key="1">
    <source>
        <dbReference type="EMBL" id="KAF6752031.1"/>
    </source>
</evidence>
<organism evidence="1 2">
    <name type="scientific">Ephemerocybe angulata</name>
    <dbReference type="NCBI Taxonomy" id="980116"/>
    <lineage>
        <taxon>Eukaryota</taxon>
        <taxon>Fungi</taxon>
        <taxon>Dikarya</taxon>
        <taxon>Basidiomycota</taxon>
        <taxon>Agaricomycotina</taxon>
        <taxon>Agaricomycetes</taxon>
        <taxon>Agaricomycetidae</taxon>
        <taxon>Agaricales</taxon>
        <taxon>Agaricineae</taxon>
        <taxon>Psathyrellaceae</taxon>
        <taxon>Ephemerocybe</taxon>
    </lineage>
</organism>
<dbReference type="EMBL" id="JACGCI010000046">
    <property type="protein sequence ID" value="KAF6752031.1"/>
    <property type="molecule type" value="Genomic_DNA"/>
</dbReference>
<keyword evidence="2" id="KW-1185">Reference proteome</keyword>
<gene>
    <name evidence="1" type="ORF">DFP72DRAFT_850214</name>
</gene>
<dbReference type="InterPro" id="IPR032675">
    <property type="entry name" value="LRR_dom_sf"/>
</dbReference>
<dbReference type="AlphaFoldDB" id="A0A8H6M4M7"/>
<proteinExistence type="predicted"/>
<protein>
    <submittedName>
        <fullName evidence="1">Uncharacterized protein</fullName>
    </submittedName>
</protein>
<sequence>MLETDKPLRKSLVPALQMGSSRISSMKLELPERVFRAIAASPISLPILSELHVSATDQKSLPLEKEVIVTNFINSPLLSTVRIRDILLESFEFRWENLLHLYLDNQPPSQIARALTLAPNLHTLHATQIVEGCGDVPFHMEPHAKLQHIKFSEFYDDGDGDGWNAFNGLNLPGLKTLELIMGSEKPIVGHWNTLFPSIGGVSNLLQELSISCAGLQEPDVIGALASFSDLRTLKLHDNIWYRDHEVFELGGSEVDFSPQVAFEALETRWNKLSSSTGGCMTLESFTLSAYGDSWELTEEHGAMVEMWKDRGLEVVIGSSESEQTFASIVTNLLLRGPP</sequence>
<dbReference type="Gene3D" id="3.80.10.10">
    <property type="entry name" value="Ribonuclease Inhibitor"/>
    <property type="match status" value="1"/>
</dbReference>
<dbReference type="SUPFAM" id="SSF52047">
    <property type="entry name" value="RNI-like"/>
    <property type="match status" value="1"/>
</dbReference>
<dbReference type="Proteomes" id="UP000521943">
    <property type="component" value="Unassembled WGS sequence"/>
</dbReference>